<dbReference type="RefSeq" id="WP_097643231.1">
    <property type="nucleotide sequence ID" value="NZ_NQWI01000018.1"/>
</dbReference>
<dbReference type="EMBL" id="NQWI01000018">
    <property type="protein sequence ID" value="PDW03951.1"/>
    <property type="molecule type" value="Genomic_DNA"/>
</dbReference>
<dbReference type="InterPro" id="IPR001525">
    <property type="entry name" value="C5_MeTfrase"/>
</dbReference>
<evidence type="ECO:0000256" key="3">
    <source>
        <dbReference type="ARBA" id="ARBA00022679"/>
    </source>
</evidence>
<evidence type="ECO:0000256" key="5">
    <source>
        <dbReference type="ARBA" id="ARBA00022747"/>
    </source>
</evidence>
<proteinExistence type="inferred from homology"/>
<dbReference type="Pfam" id="PF00145">
    <property type="entry name" value="DNA_methylase"/>
    <property type="match status" value="1"/>
</dbReference>
<protein>
    <recommendedName>
        <fullName evidence="1">DNA (cytosine-5-)-methyltransferase</fullName>
        <ecNumber evidence="1">2.1.1.37</ecNumber>
    </recommendedName>
</protein>
<name>A0A2A6RM24_9CHLR</name>
<dbReference type="GO" id="GO:0003886">
    <property type="term" value="F:DNA (cytosine-5-)-methyltransferase activity"/>
    <property type="evidence" value="ECO:0007669"/>
    <property type="project" value="UniProtKB-EC"/>
</dbReference>
<organism evidence="7 8">
    <name type="scientific">Candidatus Viridilinea mediisalina</name>
    <dbReference type="NCBI Taxonomy" id="2024553"/>
    <lineage>
        <taxon>Bacteria</taxon>
        <taxon>Bacillati</taxon>
        <taxon>Chloroflexota</taxon>
        <taxon>Chloroflexia</taxon>
        <taxon>Chloroflexales</taxon>
        <taxon>Chloroflexineae</taxon>
        <taxon>Oscillochloridaceae</taxon>
        <taxon>Candidatus Viridilinea</taxon>
    </lineage>
</organism>
<dbReference type="GO" id="GO:0009307">
    <property type="term" value="P:DNA restriction-modification system"/>
    <property type="evidence" value="ECO:0007669"/>
    <property type="project" value="UniProtKB-KW"/>
</dbReference>
<keyword evidence="4 6" id="KW-0949">S-adenosyl-L-methionine</keyword>
<evidence type="ECO:0000256" key="4">
    <source>
        <dbReference type="ARBA" id="ARBA00022691"/>
    </source>
</evidence>
<evidence type="ECO:0000313" key="8">
    <source>
        <dbReference type="Proteomes" id="UP000220527"/>
    </source>
</evidence>
<dbReference type="InterPro" id="IPR050750">
    <property type="entry name" value="C5-MTase"/>
</dbReference>
<dbReference type="NCBIfam" id="TIGR00675">
    <property type="entry name" value="dcm"/>
    <property type="match status" value="1"/>
</dbReference>
<comment type="caution">
    <text evidence="7">The sequence shown here is derived from an EMBL/GenBank/DDBJ whole genome shotgun (WGS) entry which is preliminary data.</text>
</comment>
<evidence type="ECO:0000256" key="2">
    <source>
        <dbReference type="ARBA" id="ARBA00022603"/>
    </source>
</evidence>
<dbReference type="Gene3D" id="3.90.120.10">
    <property type="entry name" value="DNA Methylase, subunit A, domain 2"/>
    <property type="match status" value="1"/>
</dbReference>
<dbReference type="Proteomes" id="UP000220527">
    <property type="component" value="Unassembled WGS sequence"/>
</dbReference>
<evidence type="ECO:0000313" key="7">
    <source>
        <dbReference type="EMBL" id="PDW03951.1"/>
    </source>
</evidence>
<feature type="active site" evidence="6">
    <location>
        <position position="77"/>
    </location>
</feature>
<dbReference type="SUPFAM" id="SSF53335">
    <property type="entry name" value="S-adenosyl-L-methionine-dependent methyltransferases"/>
    <property type="match status" value="1"/>
</dbReference>
<keyword evidence="5" id="KW-0680">Restriction system</keyword>
<dbReference type="GO" id="GO:0032259">
    <property type="term" value="P:methylation"/>
    <property type="evidence" value="ECO:0007669"/>
    <property type="project" value="UniProtKB-KW"/>
</dbReference>
<evidence type="ECO:0000256" key="1">
    <source>
        <dbReference type="ARBA" id="ARBA00011975"/>
    </source>
</evidence>
<accession>A0A2A6RM24</accession>
<comment type="similarity">
    <text evidence="6">Belongs to the class I-like SAM-binding methyltransferase superfamily. C5-methyltransferase family.</text>
</comment>
<dbReference type="EC" id="2.1.1.37" evidence="1"/>
<dbReference type="PANTHER" id="PTHR46098:SF1">
    <property type="entry name" value="TRNA (CYTOSINE(38)-C(5))-METHYLTRANSFERASE"/>
    <property type="match status" value="1"/>
</dbReference>
<dbReference type="InterPro" id="IPR029063">
    <property type="entry name" value="SAM-dependent_MTases_sf"/>
</dbReference>
<evidence type="ECO:0000256" key="6">
    <source>
        <dbReference type="PROSITE-ProRule" id="PRU01016"/>
    </source>
</evidence>
<keyword evidence="3 6" id="KW-0808">Transferase</keyword>
<sequence length="386" mass="42657">MRSPLTFLEFFAGGGLARMGLGPDWSCLFANDISEKKAQVYRQNFPPADELCVLDIAQVTVAQIPDAVSMAWASFPCQDLSVAGNGKGLQAKRSGTFWPFWQLINALAQAGRPVPLIVLENVVGLLTANGGKDFEQLLLTLVEAGYRPGAMMIDAVHFLPHSRPRLFIVALKHGLHEPLAINQAMATGSLWHPKPIHQAFARLPEAVQAAWIWWSLPAPTSTRAQLRELIEENPTDVSWHSADETNRLLALMSPTHLAKVHAAQQCGRRQVGTIYKRVRVENGVRRQRAEVRFDNISGCLRTPVGGSSRQILMVVEGQTIRSRLISVREAARLMGLPDSYWLPARYNDGYHVMGDAVVVSVVSWLEKHLLRPLAYSNGIVALEAGR</sequence>
<dbReference type="OrthoDB" id="9813719at2"/>
<gene>
    <name evidence="7" type="ORF">CJ255_06245</name>
</gene>
<dbReference type="PANTHER" id="PTHR46098">
    <property type="entry name" value="TRNA (CYTOSINE(38)-C(5))-METHYLTRANSFERASE"/>
    <property type="match status" value="1"/>
</dbReference>
<dbReference type="PROSITE" id="PS51679">
    <property type="entry name" value="SAM_MT_C5"/>
    <property type="match status" value="1"/>
</dbReference>
<keyword evidence="8" id="KW-1185">Reference proteome</keyword>
<dbReference type="AlphaFoldDB" id="A0A2A6RM24"/>
<reference evidence="8" key="1">
    <citation type="submission" date="2017-08" db="EMBL/GenBank/DDBJ databases">
        <authorList>
            <person name="Grouzdev D.S."/>
            <person name="Gaisin V.A."/>
            <person name="Rysina M.S."/>
            <person name="Gorlenko V.M."/>
        </authorList>
    </citation>
    <scope>NUCLEOTIDE SEQUENCE [LARGE SCALE GENOMIC DNA]</scope>
    <source>
        <strain evidence="8">Kir15-3F</strain>
    </source>
</reference>
<dbReference type="REBASE" id="279002">
    <property type="entry name" value="M.Cba153FORF6245P"/>
</dbReference>
<dbReference type="Gene3D" id="3.40.50.150">
    <property type="entry name" value="Vaccinia Virus protein VP39"/>
    <property type="match status" value="1"/>
</dbReference>
<keyword evidence="2 6" id="KW-0489">Methyltransferase</keyword>